<dbReference type="InterPro" id="IPR029058">
    <property type="entry name" value="AB_hydrolase_fold"/>
</dbReference>
<dbReference type="Gene3D" id="3.40.50.1820">
    <property type="entry name" value="alpha/beta hydrolase"/>
    <property type="match status" value="1"/>
</dbReference>
<dbReference type="Proteomes" id="UP000530928">
    <property type="component" value="Unassembled WGS sequence"/>
</dbReference>
<comment type="caution">
    <text evidence="4">The sequence shown here is derived from an EMBL/GenBank/DDBJ whole genome shotgun (WGS) entry which is preliminary data.</text>
</comment>
<dbReference type="PANTHER" id="PTHR22946:SF9">
    <property type="entry name" value="POLYKETIDE TRANSFERASE AF380"/>
    <property type="match status" value="1"/>
</dbReference>
<dbReference type="Pfam" id="PF12146">
    <property type="entry name" value="Hydrolase_4"/>
    <property type="match status" value="1"/>
</dbReference>
<evidence type="ECO:0000313" key="4">
    <source>
        <dbReference type="EMBL" id="MBA2891178.1"/>
    </source>
</evidence>
<gene>
    <name evidence="4" type="ORF">HNR30_002519</name>
</gene>
<accession>A0A7W0CHB1</accession>
<evidence type="ECO:0000256" key="1">
    <source>
        <dbReference type="ARBA" id="ARBA00022801"/>
    </source>
</evidence>
<dbReference type="GO" id="GO:0052689">
    <property type="term" value="F:carboxylic ester hydrolase activity"/>
    <property type="evidence" value="ECO:0007669"/>
    <property type="project" value="UniProtKB-ARBA"/>
</dbReference>
<dbReference type="InterPro" id="IPR000073">
    <property type="entry name" value="AB_hydrolase_1"/>
</dbReference>
<feature type="domain" description="Serine aminopeptidase S33" evidence="3">
    <location>
        <begin position="41"/>
        <end position="280"/>
    </location>
</feature>
<organism evidence="4 5">
    <name type="scientific">Nonomuraea soli</name>
    <dbReference type="NCBI Taxonomy" id="1032476"/>
    <lineage>
        <taxon>Bacteria</taxon>
        <taxon>Bacillati</taxon>
        <taxon>Actinomycetota</taxon>
        <taxon>Actinomycetes</taxon>
        <taxon>Streptosporangiales</taxon>
        <taxon>Streptosporangiaceae</taxon>
        <taxon>Nonomuraea</taxon>
    </lineage>
</organism>
<evidence type="ECO:0000259" key="3">
    <source>
        <dbReference type="Pfam" id="PF12146"/>
    </source>
</evidence>
<dbReference type="RefSeq" id="WP_181609921.1">
    <property type="nucleotide sequence ID" value="NZ_BAABAM010000012.1"/>
</dbReference>
<reference evidence="4 5" key="1">
    <citation type="submission" date="2020-07" db="EMBL/GenBank/DDBJ databases">
        <title>Genomic Encyclopedia of Type Strains, Phase IV (KMG-IV): sequencing the most valuable type-strain genomes for metagenomic binning, comparative biology and taxonomic classification.</title>
        <authorList>
            <person name="Goeker M."/>
        </authorList>
    </citation>
    <scope>NUCLEOTIDE SEQUENCE [LARGE SCALE GENOMIC DNA]</scope>
    <source>
        <strain evidence="4 5">DSM 45533</strain>
    </source>
</reference>
<keyword evidence="5" id="KW-1185">Reference proteome</keyword>
<comment type="similarity">
    <text evidence="2">Belongs to the AB hydrolase superfamily. FUS2 hydrolase family.</text>
</comment>
<dbReference type="AlphaFoldDB" id="A0A7W0CHB1"/>
<dbReference type="InterPro" id="IPR022742">
    <property type="entry name" value="Hydrolase_4"/>
</dbReference>
<sequence length="309" mass="32930">MPSDVSFTADGVRIAGRLYLPTDSADSTDPSDSAAGSGPVPCVVLCHGFSGTMDRLYDYAERFAAAGLAALVFDYRSFGASDGSPRQVPDIDGQLTDIRAAVAFARAHPRIAPGSVLLWGNSLGGAHAITVAAGDPDIAAVVAQIPFNGFPKKVEGRSTGDTLRLLGAIVWDALRGKLGLRPHYIPMVGHPGQLAVTATPEAEHHIATLTGGQKSTLWRNSVAPRALLGMMRYRPAEAAARLSCPLLVCVAADDRETPLETTRELAERAPHGELRAYPGTHFTFYTDPAFRDRVVADQIDFYRHATAKV</sequence>
<dbReference type="PANTHER" id="PTHR22946">
    <property type="entry name" value="DIENELACTONE HYDROLASE DOMAIN-CONTAINING PROTEIN-RELATED"/>
    <property type="match status" value="1"/>
</dbReference>
<proteinExistence type="inferred from homology"/>
<dbReference type="InterPro" id="IPR050261">
    <property type="entry name" value="FrsA_esterase"/>
</dbReference>
<name>A0A7W0CHB1_9ACTN</name>
<protein>
    <recommendedName>
        <fullName evidence="3">Serine aminopeptidase S33 domain-containing protein</fullName>
    </recommendedName>
</protein>
<dbReference type="PRINTS" id="PR00111">
    <property type="entry name" value="ABHYDROLASE"/>
</dbReference>
<dbReference type="SUPFAM" id="SSF53474">
    <property type="entry name" value="alpha/beta-Hydrolases"/>
    <property type="match status" value="1"/>
</dbReference>
<keyword evidence="1" id="KW-0378">Hydrolase</keyword>
<evidence type="ECO:0000256" key="2">
    <source>
        <dbReference type="ARBA" id="ARBA00038115"/>
    </source>
</evidence>
<evidence type="ECO:0000313" key="5">
    <source>
        <dbReference type="Proteomes" id="UP000530928"/>
    </source>
</evidence>
<dbReference type="EMBL" id="JACDUR010000002">
    <property type="protein sequence ID" value="MBA2891178.1"/>
    <property type="molecule type" value="Genomic_DNA"/>
</dbReference>